<evidence type="ECO:0000256" key="1">
    <source>
        <dbReference type="SAM" id="Phobius"/>
    </source>
</evidence>
<keyword evidence="2" id="KW-1185">Reference proteome</keyword>
<sequence>QKDYNTFPKINDPKSHKTGVLLGKKVVVTRWEKYNNGTVVEICHFYDPWKASSTSALEIFVIWVTVAYCSFLMCLRERIIFQDYKELILFENYI</sequence>
<evidence type="ECO:0000313" key="2">
    <source>
        <dbReference type="Proteomes" id="UP000887565"/>
    </source>
</evidence>
<dbReference type="WBParaSite" id="nRc.2.0.1.t19981-RA">
    <property type="protein sequence ID" value="nRc.2.0.1.t19981-RA"/>
    <property type="gene ID" value="nRc.2.0.1.g19981"/>
</dbReference>
<dbReference type="AlphaFoldDB" id="A0A915J0J3"/>
<keyword evidence="1" id="KW-1133">Transmembrane helix</keyword>
<reference evidence="3" key="1">
    <citation type="submission" date="2022-11" db="UniProtKB">
        <authorList>
            <consortium name="WormBaseParasite"/>
        </authorList>
    </citation>
    <scope>IDENTIFICATION</scope>
</reference>
<evidence type="ECO:0000313" key="3">
    <source>
        <dbReference type="WBParaSite" id="nRc.2.0.1.t19981-RA"/>
    </source>
</evidence>
<protein>
    <submittedName>
        <fullName evidence="3">Uncharacterized protein</fullName>
    </submittedName>
</protein>
<feature type="transmembrane region" description="Helical" evidence="1">
    <location>
        <begin position="56"/>
        <end position="75"/>
    </location>
</feature>
<organism evidence="2 3">
    <name type="scientific">Romanomermis culicivorax</name>
    <name type="common">Nematode worm</name>
    <dbReference type="NCBI Taxonomy" id="13658"/>
    <lineage>
        <taxon>Eukaryota</taxon>
        <taxon>Metazoa</taxon>
        <taxon>Ecdysozoa</taxon>
        <taxon>Nematoda</taxon>
        <taxon>Enoplea</taxon>
        <taxon>Dorylaimia</taxon>
        <taxon>Mermithida</taxon>
        <taxon>Mermithoidea</taxon>
        <taxon>Mermithidae</taxon>
        <taxon>Romanomermis</taxon>
    </lineage>
</organism>
<proteinExistence type="predicted"/>
<keyword evidence="1" id="KW-0472">Membrane</keyword>
<name>A0A915J0J3_ROMCU</name>
<accession>A0A915J0J3</accession>
<dbReference type="Proteomes" id="UP000887565">
    <property type="component" value="Unplaced"/>
</dbReference>
<keyword evidence="1" id="KW-0812">Transmembrane</keyword>